<dbReference type="SMART" id="SM00867">
    <property type="entry name" value="YceI"/>
    <property type="match status" value="1"/>
</dbReference>
<comment type="similarity">
    <text evidence="1">Belongs to the UPF0312 family.</text>
</comment>
<reference evidence="4" key="1">
    <citation type="journal article" date="2019" name="Int. J. Syst. Evol. Microbiol.">
        <title>The Global Catalogue of Microorganisms (GCM) 10K type strain sequencing project: providing services to taxonomists for standard genome sequencing and annotation.</title>
        <authorList>
            <consortium name="The Broad Institute Genomics Platform"/>
            <consortium name="The Broad Institute Genome Sequencing Center for Infectious Disease"/>
            <person name="Wu L."/>
            <person name="Ma J."/>
        </authorList>
    </citation>
    <scope>NUCLEOTIDE SEQUENCE [LARGE SCALE GENOMIC DNA]</scope>
    <source>
        <strain evidence="4">JCM 18302</strain>
    </source>
</reference>
<keyword evidence="4" id="KW-1185">Reference proteome</keyword>
<dbReference type="InterPro" id="IPR007372">
    <property type="entry name" value="Lipid/polyisoprenoid-bd_YceI"/>
</dbReference>
<dbReference type="Gene3D" id="2.40.128.110">
    <property type="entry name" value="Lipid/polyisoprenoid-binding, YceI-like"/>
    <property type="match status" value="1"/>
</dbReference>
<sequence length="187" mass="19975">MTSAATTSIPGYIAGTWDIDTSHSDVSFTVRHMMVSKVRGRFGAFSGEIVTGENLADSSVTATIDATSIDTNNEQRDGHIRSADFFDVENHPQWSFRSTAVRADGEDLAVDGELTIKGVTRPVTLALEVNGFGPDAWGGTRAGFSASTTIDRNDFGVDIKMPLDGGGVVVSDKVQIHLEIEAVLRQA</sequence>
<evidence type="ECO:0000256" key="1">
    <source>
        <dbReference type="ARBA" id="ARBA00008812"/>
    </source>
</evidence>
<dbReference type="Pfam" id="PF04264">
    <property type="entry name" value="YceI"/>
    <property type="match status" value="1"/>
</dbReference>
<evidence type="ECO:0000313" key="3">
    <source>
        <dbReference type="EMBL" id="GAA5117312.1"/>
    </source>
</evidence>
<dbReference type="InterPro" id="IPR036761">
    <property type="entry name" value="TTHA0802/YceI-like_sf"/>
</dbReference>
<dbReference type="PANTHER" id="PTHR34406:SF1">
    <property type="entry name" value="PROTEIN YCEI"/>
    <property type="match status" value="1"/>
</dbReference>
<evidence type="ECO:0000313" key="4">
    <source>
        <dbReference type="Proteomes" id="UP001500804"/>
    </source>
</evidence>
<name>A0ABP9NLR1_9PSEU</name>
<proteinExistence type="inferred from homology"/>
<dbReference type="PANTHER" id="PTHR34406">
    <property type="entry name" value="PROTEIN YCEI"/>
    <property type="match status" value="1"/>
</dbReference>
<dbReference type="EMBL" id="BAABJO010000006">
    <property type="protein sequence ID" value="GAA5117312.1"/>
    <property type="molecule type" value="Genomic_DNA"/>
</dbReference>
<accession>A0ABP9NLR1</accession>
<dbReference type="Proteomes" id="UP001500804">
    <property type="component" value="Unassembled WGS sequence"/>
</dbReference>
<comment type="caution">
    <text evidence="3">The sequence shown here is derived from an EMBL/GenBank/DDBJ whole genome shotgun (WGS) entry which is preliminary data.</text>
</comment>
<organism evidence="3 4">
    <name type="scientific">Pseudonocardia adelaidensis</name>
    <dbReference type="NCBI Taxonomy" id="648754"/>
    <lineage>
        <taxon>Bacteria</taxon>
        <taxon>Bacillati</taxon>
        <taxon>Actinomycetota</taxon>
        <taxon>Actinomycetes</taxon>
        <taxon>Pseudonocardiales</taxon>
        <taxon>Pseudonocardiaceae</taxon>
        <taxon>Pseudonocardia</taxon>
    </lineage>
</organism>
<feature type="domain" description="Lipid/polyisoprenoid-binding YceI-like" evidence="2">
    <location>
        <begin position="16"/>
        <end position="183"/>
    </location>
</feature>
<protein>
    <submittedName>
        <fullName evidence="3">YceI family protein</fullName>
    </submittedName>
</protein>
<dbReference type="SUPFAM" id="SSF101874">
    <property type="entry name" value="YceI-like"/>
    <property type="match status" value="1"/>
</dbReference>
<dbReference type="RefSeq" id="WP_345604555.1">
    <property type="nucleotide sequence ID" value="NZ_BAABJO010000006.1"/>
</dbReference>
<gene>
    <name evidence="3" type="ORF">GCM10023320_19450</name>
</gene>
<evidence type="ECO:0000259" key="2">
    <source>
        <dbReference type="SMART" id="SM00867"/>
    </source>
</evidence>